<dbReference type="PANTHER" id="PTHR24094">
    <property type="entry name" value="SECRETED PROTEIN"/>
    <property type="match status" value="1"/>
</dbReference>
<organism evidence="4 5">
    <name type="scientific">Nannocystis pusilla</name>
    <dbReference type="NCBI Taxonomy" id="889268"/>
    <lineage>
        <taxon>Bacteria</taxon>
        <taxon>Pseudomonadati</taxon>
        <taxon>Myxococcota</taxon>
        <taxon>Polyangia</taxon>
        <taxon>Nannocystales</taxon>
        <taxon>Nannocystaceae</taxon>
        <taxon>Nannocystis</taxon>
    </lineage>
</organism>
<gene>
    <name evidence="4" type="ORF">K7C98_37205</name>
</gene>
<dbReference type="PANTHER" id="PTHR24094:SF15">
    <property type="entry name" value="AMP-DEPENDENT SYNTHETASE_LIGASE DOMAIN-CONTAINING PROTEIN-RELATED"/>
    <property type="match status" value="1"/>
</dbReference>
<dbReference type="Proteomes" id="UP001139031">
    <property type="component" value="Unassembled WGS sequence"/>
</dbReference>
<reference evidence="4" key="1">
    <citation type="submission" date="2021-08" db="EMBL/GenBank/DDBJ databases">
        <authorList>
            <person name="Stevens D.C."/>
        </authorList>
    </citation>
    <scope>NUCLEOTIDE SEQUENCE</scope>
    <source>
        <strain evidence="4">DSM 53165</strain>
    </source>
</reference>
<feature type="region of interest" description="Disordered" evidence="1">
    <location>
        <begin position="261"/>
        <end position="308"/>
    </location>
</feature>
<evidence type="ECO:0000313" key="5">
    <source>
        <dbReference type="Proteomes" id="UP001139031"/>
    </source>
</evidence>
<proteinExistence type="predicted"/>
<dbReference type="PROSITE" id="PS51257">
    <property type="entry name" value="PROKAR_LIPOPROTEIN"/>
    <property type="match status" value="1"/>
</dbReference>
<keyword evidence="2" id="KW-0732">Signal</keyword>
<dbReference type="EMBL" id="JAIRAU010000052">
    <property type="protein sequence ID" value="MBZ5714905.1"/>
    <property type="molecule type" value="Genomic_DNA"/>
</dbReference>
<evidence type="ECO:0000313" key="4">
    <source>
        <dbReference type="EMBL" id="MBZ5714905.1"/>
    </source>
</evidence>
<dbReference type="SMART" id="SM00894">
    <property type="entry name" value="Excalibur"/>
    <property type="match status" value="1"/>
</dbReference>
<dbReference type="InterPro" id="IPR008613">
    <property type="entry name" value="Excalibur_Ca-bd_domain"/>
</dbReference>
<protein>
    <submittedName>
        <fullName evidence="4">DUF1524 domain-containing protein</fullName>
    </submittedName>
</protein>
<dbReference type="Pfam" id="PF07510">
    <property type="entry name" value="GmrSD_C"/>
    <property type="match status" value="1"/>
</dbReference>
<evidence type="ECO:0000259" key="3">
    <source>
        <dbReference type="SMART" id="SM00894"/>
    </source>
</evidence>
<accession>A0ABS7U369</accession>
<comment type="caution">
    <text evidence="4">The sequence shown here is derived from an EMBL/GenBank/DDBJ whole genome shotgun (WGS) entry which is preliminary data.</text>
</comment>
<feature type="chain" id="PRO_5047095306" evidence="2">
    <location>
        <begin position="21"/>
        <end position="325"/>
    </location>
</feature>
<feature type="signal peptide" evidence="2">
    <location>
        <begin position="1"/>
        <end position="20"/>
    </location>
</feature>
<evidence type="ECO:0000256" key="2">
    <source>
        <dbReference type="SAM" id="SignalP"/>
    </source>
</evidence>
<name>A0ABS7U369_9BACT</name>
<dbReference type="RefSeq" id="WP_224196637.1">
    <property type="nucleotide sequence ID" value="NZ_JAIRAU010000052.1"/>
</dbReference>
<dbReference type="InterPro" id="IPR011089">
    <property type="entry name" value="GmrSD_C"/>
</dbReference>
<feature type="domain" description="Excalibur calcium-binding" evidence="3">
    <location>
        <begin position="288"/>
        <end position="325"/>
    </location>
</feature>
<dbReference type="Pfam" id="PF05901">
    <property type="entry name" value="Excalibur"/>
    <property type="match status" value="1"/>
</dbReference>
<sequence>MQPGRVRLLVSCVVVSFAAASSGCIPGTGEQAIEAAPPSTVRPRDEPRSEPASAPATGSRLAAPLLATLAVRPRDARKGYAREQFGHAWADVDKNGCDTRDDILRRDLRDVRLEPGKRPCVVTAGRLADPYTDKDIEFERGGGAQVDIDHVVSLGDAWATGAAAWQPSRRIALANDPLNLLAVAASANRAKGGSNAALWLPPNPAYRCAYVARQIAVKAKYGLWITEDEHATMTEVLRDCPDEVAPEGTAPIDAPIEATTRAKPHARAEPADAPPEPAAERPRGADPDYGTCKQAKAHGAGPYRRGVDPEYAYYRDADGDGVVCE</sequence>
<evidence type="ECO:0000256" key="1">
    <source>
        <dbReference type="SAM" id="MobiDB-lite"/>
    </source>
</evidence>
<feature type="region of interest" description="Disordered" evidence="1">
    <location>
        <begin position="28"/>
        <end position="58"/>
    </location>
</feature>
<keyword evidence="5" id="KW-1185">Reference proteome</keyword>